<dbReference type="Gene3D" id="1.25.40.10">
    <property type="entry name" value="Tetratricopeptide repeat domain"/>
    <property type="match status" value="5"/>
</dbReference>
<accession>A0A803MQA9</accession>
<feature type="repeat" description="PPR" evidence="2">
    <location>
        <begin position="510"/>
        <end position="540"/>
    </location>
</feature>
<feature type="repeat" description="PPR" evidence="2">
    <location>
        <begin position="623"/>
        <end position="657"/>
    </location>
</feature>
<feature type="repeat" description="PPR" evidence="2">
    <location>
        <begin position="440"/>
        <end position="474"/>
    </location>
</feature>
<dbReference type="FunFam" id="1.25.40.10:FF:000073">
    <property type="entry name" value="Pentatricopeptide repeat-containing protein chloroplastic"/>
    <property type="match status" value="1"/>
</dbReference>
<dbReference type="AlphaFoldDB" id="A0A803MQA9"/>
<dbReference type="GO" id="GO:0003723">
    <property type="term" value="F:RNA binding"/>
    <property type="evidence" value="ECO:0007669"/>
    <property type="project" value="InterPro"/>
</dbReference>
<feature type="repeat" description="PPR" evidence="2">
    <location>
        <begin position="339"/>
        <end position="373"/>
    </location>
</feature>
<dbReference type="InterPro" id="IPR046960">
    <property type="entry name" value="PPR_At4g14850-like_plant"/>
</dbReference>
<dbReference type="PROSITE" id="PS51375">
    <property type="entry name" value="PPR"/>
    <property type="match status" value="7"/>
</dbReference>
<keyword evidence="4" id="KW-1185">Reference proteome</keyword>
<dbReference type="OMA" id="FECTDEK"/>
<dbReference type="GO" id="GO:0009451">
    <property type="term" value="P:RNA modification"/>
    <property type="evidence" value="ECO:0007669"/>
    <property type="project" value="InterPro"/>
</dbReference>
<organism evidence="3 4">
    <name type="scientific">Chenopodium quinoa</name>
    <name type="common">Quinoa</name>
    <dbReference type="NCBI Taxonomy" id="63459"/>
    <lineage>
        <taxon>Eukaryota</taxon>
        <taxon>Viridiplantae</taxon>
        <taxon>Streptophyta</taxon>
        <taxon>Embryophyta</taxon>
        <taxon>Tracheophyta</taxon>
        <taxon>Spermatophyta</taxon>
        <taxon>Magnoliopsida</taxon>
        <taxon>eudicotyledons</taxon>
        <taxon>Gunneridae</taxon>
        <taxon>Pentapetalae</taxon>
        <taxon>Caryophyllales</taxon>
        <taxon>Chenopodiaceae</taxon>
        <taxon>Chenopodioideae</taxon>
        <taxon>Atripliceae</taxon>
        <taxon>Chenopodium</taxon>
    </lineage>
</organism>
<keyword evidence="1" id="KW-0677">Repeat</keyword>
<dbReference type="InterPro" id="IPR002885">
    <property type="entry name" value="PPR_rpt"/>
</dbReference>
<dbReference type="InterPro" id="IPR011990">
    <property type="entry name" value="TPR-like_helical_dom_sf"/>
</dbReference>
<name>A0A803MQA9_CHEQI</name>
<dbReference type="PANTHER" id="PTHR47926">
    <property type="entry name" value="PENTATRICOPEPTIDE REPEAT-CONTAINING PROTEIN"/>
    <property type="match status" value="1"/>
</dbReference>
<dbReference type="Proteomes" id="UP000596660">
    <property type="component" value="Unplaced"/>
</dbReference>
<evidence type="ECO:0008006" key="5">
    <source>
        <dbReference type="Google" id="ProtNLM"/>
    </source>
</evidence>
<feature type="repeat" description="PPR" evidence="2">
    <location>
        <begin position="269"/>
        <end position="303"/>
    </location>
</feature>
<feature type="repeat" description="PPR" evidence="2">
    <location>
        <begin position="304"/>
        <end position="338"/>
    </location>
</feature>
<reference evidence="3" key="2">
    <citation type="submission" date="2021-03" db="UniProtKB">
        <authorList>
            <consortium name="EnsemblPlants"/>
        </authorList>
    </citation>
    <scope>IDENTIFICATION</scope>
</reference>
<dbReference type="FunFam" id="1.25.40.10:FF:000436">
    <property type="entry name" value="Pentatricopeptide repeat-containing protein At5g39350 family"/>
    <property type="match status" value="1"/>
</dbReference>
<dbReference type="NCBIfam" id="TIGR00756">
    <property type="entry name" value="PPR"/>
    <property type="match status" value="6"/>
</dbReference>
<evidence type="ECO:0000313" key="3">
    <source>
        <dbReference type="EnsemblPlants" id="AUR62033460-RA:cds"/>
    </source>
</evidence>
<evidence type="ECO:0000313" key="4">
    <source>
        <dbReference type="Proteomes" id="UP000596660"/>
    </source>
</evidence>
<dbReference type="Pfam" id="PF01535">
    <property type="entry name" value="PPR"/>
    <property type="match status" value="3"/>
</dbReference>
<feature type="repeat" description="PPR" evidence="2">
    <location>
        <begin position="475"/>
        <end position="509"/>
    </location>
</feature>
<protein>
    <recommendedName>
        <fullName evidence="5">Pentatricopeptide repeat-containing protein</fullName>
    </recommendedName>
</protein>
<sequence length="757" mass="84381">MEVSCHHTLSLSTNFPKFFSTMSATGLLTSIPFHNTAFLNLFPCKLNLVPNFKAEAIATHNVGLKDLPHRKNCILSRIQHANDFVNSNHQAVEDEVVEFFALLNQINKNSGGTNNISSTCKQVHGHLVKVGALKADAFIGNMLVVAYSKSLELLNDAIRLFDEIPRRTVSAHAALIRSFCRSEKWVDLFLALGMMINDGMLPDRYLIPTILKASSVMGVENIGKMVHGYAIRRGLDEDVVVGNALIDMYTNCGGLRLSKIVFDTMNSRDVVSWTALIVAYMVHGLLDKAMDIFCKMELEGVEADLISWNALVSGLAMNGEIEMAHRSLEEMQRKGVRPEENTWNGIISGCIQNGFYGDALDAFVKMFRTSLIPNVVTVSSILPACASLKDLNLGKAIHGYVIKLGLHGNSHIDGSLIGMYWKNGRIDDAENIFVRIMHKSTFVCNEMVAAYMSDGNVEPAQSLFVSMKDSGPKPDVITYNTMLAACFGHGRIENIFKLLYEMTEMGLLPNVVTFNILVSGYQQAGMSHEALRFFQAMQSPHSGSFLPQIMENSIEPNTVTVTGALAACANLGSWRHGKELHAYIVRKGLDSNIFVSSALVDMYAKCNDINSATDVFWRTNNRNTVTWNTLIAGYINSRLEHEAFNLFDRMLKEGVEPSPVTYMILIPACGETGALRLGREMYGYLLKNQFDESDDYLARPLINMYDNSGREAKQNLMSYLNFIDKWNGLHQISFELLRIERFDLAAPSFPLFSIEKK</sequence>
<dbReference type="Pfam" id="PF13041">
    <property type="entry name" value="PPR_2"/>
    <property type="match status" value="3"/>
</dbReference>
<dbReference type="EnsemblPlants" id="AUR62033460-RA">
    <property type="protein sequence ID" value="AUR62033460-RA:cds"/>
    <property type="gene ID" value="AUR62033460"/>
</dbReference>
<evidence type="ECO:0000256" key="2">
    <source>
        <dbReference type="PROSITE-ProRule" id="PRU00708"/>
    </source>
</evidence>
<reference evidence="3" key="1">
    <citation type="journal article" date="2017" name="Nature">
        <title>The genome of Chenopodium quinoa.</title>
        <authorList>
            <person name="Jarvis D.E."/>
            <person name="Ho Y.S."/>
            <person name="Lightfoot D.J."/>
            <person name="Schmoeckel S.M."/>
            <person name="Li B."/>
            <person name="Borm T.J.A."/>
            <person name="Ohyanagi H."/>
            <person name="Mineta K."/>
            <person name="Michell C.T."/>
            <person name="Saber N."/>
            <person name="Kharbatia N.M."/>
            <person name="Rupper R.R."/>
            <person name="Sharp A.R."/>
            <person name="Dally N."/>
            <person name="Boughton B.A."/>
            <person name="Woo Y.H."/>
            <person name="Gao G."/>
            <person name="Schijlen E.G.W.M."/>
            <person name="Guo X."/>
            <person name="Momin A.A."/>
            <person name="Negrao S."/>
            <person name="Al-Babili S."/>
            <person name="Gehring C."/>
            <person name="Roessner U."/>
            <person name="Jung C."/>
            <person name="Murphy K."/>
            <person name="Arold S.T."/>
            <person name="Gojobori T."/>
            <person name="van der Linden C.G."/>
            <person name="van Loo E.N."/>
            <person name="Jellen E.N."/>
            <person name="Maughan P.J."/>
            <person name="Tester M."/>
        </authorList>
    </citation>
    <scope>NUCLEOTIDE SEQUENCE [LARGE SCALE GENOMIC DNA]</scope>
    <source>
        <strain evidence="3">cv. PI 614886</strain>
    </source>
</reference>
<evidence type="ECO:0000256" key="1">
    <source>
        <dbReference type="ARBA" id="ARBA00022737"/>
    </source>
</evidence>
<dbReference type="PANTHER" id="PTHR47926:SF500">
    <property type="entry name" value="REPEAT-CONTAINING PROTEIN, PUTATIVE-RELATED"/>
    <property type="match status" value="1"/>
</dbReference>
<dbReference type="Gramene" id="AUR62033460-RA">
    <property type="protein sequence ID" value="AUR62033460-RA:cds"/>
    <property type="gene ID" value="AUR62033460"/>
</dbReference>
<proteinExistence type="predicted"/>